<dbReference type="InterPro" id="IPR045229">
    <property type="entry name" value="TPP_enz"/>
</dbReference>
<dbReference type="Proteomes" id="UP001216253">
    <property type="component" value="Unassembled WGS sequence"/>
</dbReference>
<dbReference type="Gene3D" id="3.40.50.1220">
    <property type="entry name" value="TPP-binding domain"/>
    <property type="match status" value="1"/>
</dbReference>
<name>A0ABT5WNC1_9SPHN</name>
<dbReference type="InterPro" id="IPR011766">
    <property type="entry name" value="TPP_enzyme_TPP-bd"/>
</dbReference>
<gene>
    <name evidence="5" type="ORF">PYV00_07385</name>
</gene>
<accession>A0ABT5WNC1</accession>
<dbReference type="Pfam" id="PF02776">
    <property type="entry name" value="TPP_enzyme_N"/>
    <property type="match status" value="1"/>
</dbReference>
<evidence type="ECO:0000256" key="2">
    <source>
        <dbReference type="ARBA" id="ARBA00023052"/>
    </source>
</evidence>
<evidence type="ECO:0000313" key="6">
    <source>
        <dbReference type="Proteomes" id="UP001216253"/>
    </source>
</evidence>
<dbReference type="NCBIfam" id="NF006203">
    <property type="entry name" value="PRK08327.1"/>
    <property type="match status" value="1"/>
</dbReference>
<feature type="domain" description="Thiamine pyrophosphate enzyme TPP-binding" evidence="3">
    <location>
        <begin position="432"/>
        <end position="576"/>
    </location>
</feature>
<comment type="similarity">
    <text evidence="1">Belongs to the TPP enzyme family.</text>
</comment>
<organism evidence="5 6">
    <name type="scientific">Novosphingobium album</name>
    <name type="common">ex Liu et al. 2023</name>
    <dbReference type="NCBI Taxonomy" id="3031130"/>
    <lineage>
        <taxon>Bacteria</taxon>
        <taxon>Pseudomonadati</taxon>
        <taxon>Pseudomonadota</taxon>
        <taxon>Alphaproteobacteria</taxon>
        <taxon>Sphingomonadales</taxon>
        <taxon>Sphingomonadaceae</taxon>
        <taxon>Novosphingobium</taxon>
    </lineage>
</organism>
<protein>
    <submittedName>
        <fullName evidence="5">Thiamine pyrophosphate-requiring protein</fullName>
    </submittedName>
</protein>
<comment type="caution">
    <text evidence="5">The sequence shown here is derived from an EMBL/GenBank/DDBJ whole genome shotgun (WGS) entry which is preliminary data.</text>
</comment>
<dbReference type="SUPFAM" id="SSF52467">
    <property type="entry name" value="DHS-like NAD/FAD-binding domain"/>
    <property type="match status" value="1"/>
</dbReference>
<dbReference type="PANTHER" id="PTHR18968:SF164">
    <property type="entry name" value="PYRUVATE DECARBOXYLASE"/>
    <property type="match status" value="1"/>
</dbReference>
<dbReference type="EMBL" id="JARESE010000019">
    <property type="protein sequence ID" value="MDE8651540.1"/>
    <property type="molecule type" value="Genomic_DNA"/>
</dbReference>
<dbReference type="CDD" id="cd07035">
    <property type="entry name" value="TPP_PYR_POX_like"/>
    <property type="match status" value="1"/>
</dbReference>
<keyword evidence="2" id="KW-0786">Thiamine pyrophosphate</keyword>
<dbReference type="InterPro" id="IPR012001">
    <property type="entry name" value="Thiamin_PyroP_enz_TPP-bd_dom"/>
</dbReference>
<dbReference type="InterPro" id="IPR029035">
    <property type="entry name" value="DHS-like_NAD/FAD-binding_dom"/>
</dbReference>
<dbReference type="SUPFAM" id="SSF52518">
    <property type="entry name" value="Thiamin diphosphate-binding fold (THDP-binding)"/>
    <property type="match status" value="2"/>
</dbReference>
<reference evidence="5 6" key="1">
    <citation type="submission" date="2023-03" db="EMBL/GenBank/DDBJ databases">
        <title>NovoSphingobium album sp. nov. isolated from polycyclic aromatic hydrocarbons- and heavy-metal polluted soil.</title>
        <authorList>
            <person name="Liu Z."/>
            <person name="Wang K."/>
        </authorList>
    </citation>
    <scope>NUCLEOTIDE SEQUENCE [LARGE SCALE GENOMIC DNA]</scope>
    <source>
        <strain evidence="5 6">H3SJ31-1</strain>
    </source>
</reference>
<evidence type="ECO:0000259" key="4">
    <source>
        <dbReference type="Pfam" id="PF02776"/>
    </source>
</evidence>
<sequence length="581" mass="61613">MTFPQTQDSPAPAIATASCLLLEGLRAIGVEHVFANFGTDHAPIIEEFARWRSAGRPAPNVILCPHESVAVHMAAGFTLATGRSQAVFVHVDSGTANAAMALHNLFRWRVPLLLMAGVAPFTSFGELPGSRDTYVHFIQQPFDQASLVRPYVKWEYTLLSGLSAGEALRRAHTVMNSTPKGPAYLMLPREILTQQWPADAAPAFPAETAPPLEPAGADPAAIEAMAERLLAARDPVLLTSYAGRDPAASDAIARLAALAGIRVVDYLSVHNIGWEFPEFGGIAPGPLDTVDFGLLVDIEVPWIPLTARTSEATFWAQIDVDPIKAGSPLWPFPVHMRLQGRAARILEQLADTIERRAAPDFHAAARARRAALVAARTARLAERDRLAADPGAAGGINPHHFCALLGERLAKSDIVINEAVTSQATVAMQIPRPLPGTMISNPGGGLGASGGVALGVKLARPDARVVQIVGDGTFYFNNPTAVFAVARAQALPILTVVLDNSGWGAVKGAVQRVYPAGIAQAREEFHSRLPTGMDFARTVEAAGGYGEQVADPAAIPAALDRALAALAEGRSALLHVMVRPH</sequence>
<evidence type="ECO:0000259" key="3">
    <source>
        <dbReference type="Pfam" id="PF02775"/>
    </source>
</evidence>
<evidence type="ECO:0000256" key="1">
    <source>
        <dbReference type="ARBA" id="ARBA00007812"/>
    </source>
</evidence>
<dbReference type="Gene3D" id="3.40.50.970">
    <property type="match status" value="2"/>
</dbReference>
<feature type="domain" description="Thiamine pyrophosphate enzyme N-terminal TPP-binding" evidence="4">
    <location>
        <begin position="17"/>
        <end position="146"/>
    </location>
</feature>
<dbReference type="RefSeq" id="WP_275227638.1">
    <property type="nucleotide sequence ID" value="NZ_JARESE010000019.1"/>
</dbReference>
<dbReference type="Pfam" id="PF02775">
    <property type="entry name" value="TPP_enzyme_C"/>
    <property type="match status" value="1"/>
</dbReference>
<proteinExistence type="inferred from homology"/>
<dbReference type="InterPro" id="IPR029061">
    <property type="entry name" value="THDP-binding"/>
</dbReference>
<keyword evidence="6" id="KW-1185">Reference proteome</keyword>
<dbReference type="PANTHER" id="PTHR18968">
    <property type="entry name" value="THIAMINE PYROPHOSPHATE ENZYMES"/>
    <property type="match status" value="1"/>
</dbReference>
<evidence type="ECO:0000313" key="5">
    <source>
        <dbReference type="EMBL" id="MDE8651540.1"/>
    </source>
</evidence>